<dbReference type="GeneID" id="63776208"/>
<dbReference type="InParanoid" id="A0A1Y2E4E3"/>
<dbReference type="RefSeq" id="XP_040717271.1">
    <property type="nucleotide sequence ID" value="XM_040859996.1"/>
</dbReference>
<evidence type="ECO:0000313" key="2">
    <source>
        <dbReference type="Proteomes" id="UP000193689"/>
    </source>
</evidence>
<dbReference type="EMBL" id="MCFJ01000005">
    <property type="protein sequence ID" value="ORY66307.1"/>
    <property type="molecule type" value="Genomic_DNA"/>
</dbReference>
<gene>
    <name evidence="1" type="ORF">BCR38DRAFT_429853</name>
</gene>
<dbReference type="Proteomes" id="UP000193689">
    <property type="component" value="Unassembled WGS sequence"/>
</dbReference>
<keyword evidence="2" id="KW-1185">Reference proteome</keyword>
<accession>A0A1Y2E4E3</accession>
<reference evidence="1 2" key="1">
    <citation type="submission" date="2016-07" db="EMBL/GenBank/DDBJ databases">
        <title>Pervasive Adenine N6-methylation of Active Genes in Fungi.</title>
        <authorList>
            <consortium name="DOE Joint Genome Institute"/>
            <person name="Mondo S.J."/>
            <person name="Dannebaum R.O."/>
            <person name="Kuo R.C."/>
            <person name="Labutti K."/>
            <person name="Haridas S."/>
            <person name="Kuo A."/>
            <person name="Salamov A."/>
            <person name="Ahrendt S.R."/>
            <person name="Lipzen A."/>
            <person name="Sullivan W."/>
            <person name="Andreopoulos W.B."/>
            <person name="Clum A."/>
            <person name="Lindquist E."/>
            <person name="Daum C."/>
            <person name="Ramamoorthy G.K."/>
            <person name="Gryganskyi A."/>
            <person name="Culley D."/>
            <person name="Magnuson J.K."/>
            <person name="James T.Y."/>
            <person name="O'Malley M.A."/>
            <person name="Stajich J.E."/>
            <person name="Spatafora J.W."/>
            <person name="Visel A."/>
            <person name="Grigoriev I.V."/>
        </authorList>
    </citation>
    <scope>NUCLEOTIDE SEQUENCE [LARGE SCALE GENOMIC DNA]</scope>
    <source>
        <strain evidence="1 2">CBS 129021</strain>
    </source>
</reference>
<dbReference type="AlphaFoldDB" id="A0A1Y2E4E3"/>
<protein>
    <submittedName>
        <fullName evidence="1">Uncharacterized protein</fullName>
    </submittedName>
</protein>
<evidence type="ECO:0000313" key="1">
    <source>
        <dbReference type="EMBL" id="ORY66307.1"/>
    </source>
</evidence>
<comment type="caution">
    <text evidence="1">The sequence shown here is derived from an EMBL/GenBank/DDBJ whole genome shotgun (WGS) entry which is preliminary data.</text>
</comment>
<organism evidence="1 2">
    <name type="scientific">Pseudomassariella vexata</name>
    <dbReference type="NCBI Taxonomy" id="1141098"/>
    <lineage>
        <taxon>Eukaryota</taxon>
        <taxon>Fungi</taxon>
        <taxon>Dikarya</taxon>
        <taxon>Ascomycota</taxon>
        <taxon>Pezizomycotina</taxon>
        <taxon>Sordariomycetes</taxon>
        <taxon>Xylariomycetidae</taxon>
        <taxon>Amphisphaeriales</taxon>
        <taxon>Pseudomassariaceae</taxon>
        <taxon>Pseudomassariella</taxon>
    </lineage>
</organism>
<name>A0A1Y2E4E3_9PEZI</name>
<sequence>MSCFANHDQHHHRTNLYEYHPDYFVQVCMRLLHHSKKPGWKPTIHVDGVRSEGCFCRGQTQFPINQVAASSR</sequence>
<proteinExistence type="predicted"/>